<keyword evidence="2" id="KW-1185">Reference proteome</keyword>
<evidence type="ECO:0000313" key="1">
    <source>
        <dbReference type="EMBL" id="PQJ11167.1"/>
    </source>
</evidence>
<dbReference type="Gene3D" id="1.20.120.450">
    <property type="entry name" value="dinb family like domain"/>
    <property type="match status" value="1"/>
</dbReference>
<dbReference type="SUPFAM" id="SSF109854">
    <property type="entry name" value="DinB/YfiT-like putative metalloenzymes"/>
    <property type="match status" value="1"/>
</dbReference>
<evidence type="ECO:0000313" key="2">
    <source>
        <dbReference type="Proteomes" id="UP000239872"/>
    </source>
</evidence>
<reference evidence="1 2" key="1">
    <citation type="submission" date="2018-01" db="EMBL/GenBank/DDBJ databases">
        <title>A novel member of the phylum Bacteroidetes isolated from glacier ice.</title>
        <authorList>
            <person name="Liu Q."/>
            <person name="Xin Y.-H."/>
        </authorList>
    </citation>
    <scope>NUCLEOTIDE SEQUENCE [LARGE SCALE GENOMIC DNA]</scope>
    <source>
        <strain evidence="1 2">RB1R16</strain>
    </source>
</reference>
<proteinExistence type="predicted"/>
<gene>
    <name evidence="1" type="ORF">CJD36_014475</name>
</gene>
<protein>
    <submittedName>
        <fullName evidence="1">DinB superfamily protein</fullName>
    </submittedName>
</protein>
<comment type="caution">
    <text evidence="1">The sequence shown here is derived from an EMBL/GenBank/DDBJ whole genome shotgun (WGS) entry which is preliminary data.</text>
</comment>
<name>A0A2S7SX31_9BACT</name>
<dbReference type="Pfam" id="PF07609">
    <property type="entry name" value="DUF1572"/>
    <property type="match status" value="1"/>
</dbReference>
<dbReference type="InterPro" id="IPR034660">
    <property type="entry name" value="DinB/YfiT-like"/>
</dbReference>
<sequence length="146" mass="16573">MELFFAELFERDILKLKDELNAFETELNIWAVPPGISNSAGNLTLHLIGNLNHFVGATLGNTGYVRTRELEFSTKNVSRTQLLADIDQTIVVVKNTLSALTQEQLGAQFPFEIFGQHSTTFYLTHFYGHIAYHLGQINYLRRILEA</sequence>
<organism evidence="1 2">
    <name type="scientific">Flavipsychrobacter stenotrophus</name>
    <dbReference type="NCBI Taxonomy" id="2077091"/>
    <lineage>
        <taxon>Bacteria</taxon>
        <taxon>Pseudomonadati</taxon>
        <taxon>Bacteroidota</taxon>
        <taxon>Chitinophagia</taxon>
        <taxon>Chitinophagales</taxon>
        <taxon>Chitinophagaceae</taxon>
        <taxon>Flavipsychrobacter</taxon>
    </lineage>
</organism>
<dbReference type="RefSeq" id="WP_105039895.1">
    <property type="nucleotide sequence ID" value="NZ_PPSL01000003.1"/>
</dbReference>
<dbReference type="InterPro" id="IPR011466">
    <property type="entry name" value="DUF1572"/>
</dbReference>
<accession>A0A2S7SX31</accession>
<dbReference type="EMBL" id="PPSL01000003">
    <property type="protein sequence ID" value="PQJ11167.1"/>
    <property type="molecule type" value="Genomic_DNA"/>
</dbReference>
<dbReference type="OrthoDB" id="893570at2"/>
<dbReference type="AlphaFoldDB" id="A0A2S7SX31"/>
<dbReference type="Proteomes" id="UP000239872">
    <property type="component" value="Unassembled WGS sequence"/>
</dbReference>